<dbReference type="EMBL" id="BRYA01000282">
    <property type="protein sequence ID" value="GMI46124.1"/>
    <property type="molecule type" value="Genomic_DNA"/>
</dbReference>
<dbReference type="InterPro" id="IPR050307">
    <property type="entry name" value="Sterol_Desaturase_Related"/>
</dbReference>
<dbReference type="PANTHER" id="PTHR11863">
    <property type="entry name" value="STEROL DESATURASE"/>
    <property type="match status" value="1"/>
</dbReference>
<name>A0A9W7GI15_9STRA</name>
<dbReference type="GO" id="GO:0016020">
    <property type="term" value="C:membrane"/>
    <property type="evidence" value="ECO:0007669"/>
    <property type="project" value="UniProtKB-SubCell"/>
</dbReference>
<keyword evidence="3 6" id="KW-1133">Transmembrane helix</keyword>
<keyword evidence="9" id="KW-1185">Reference proteome</keyword>
<gene>
    <name evidence="8" type="ORF">TrCOL_g12756</name>
</gene>
<feature type="transmembrane region" description="Helical" evidence="6">
    <location>
        <begin position="197"/>
        <end position="220"/>
    </location>
</feature>
<feature type="transmembrane region" description="Helical" evidence="6">
    <location>
        <begin position="537"/>
        <end position="561"/>
    </location>
</feature>
<feature type="transmembrane region" description="Helical" evidence="6">
    <location>
        <begin position="581"/>
        <end position="604"/>
    </location>
</feature>
<dbReference type="GO" id="GO:0005506">
    <property type="term" value="F:iron ion binding"/>
    <property type="evidence" value="ECO:0007669"/>
    <property type="project" value="InterPro"/>
</dbReference>
<organism evidence="8 9">
    <name type="scientific">Triparma columacea</name>
    <dbReference type="NCBI Taxonomy" id="722753"/>
    <lineage>
        <taxon>Eukaryota</taxon>
        <taxon>Sar</taxon>
        <taxon>Stramenopiles</taxon>
        <taxon>Ochrophyta</taxon>
        <taxon>Bolidophyceae</taxon>
        <taxon>Parmales</taxon>
        <taxon>Triparmaceae</taxon>
        <taxon>Triparma</taxon>
    </lineage>
</organism>
<feature type="transmembrane region" description="Helical" evidence="6">
    <location>
        <begin position="12"/>
        <end position="29"/>
    </location>
</feature>
<evidence type="ECO:0000256" key="6">
    <source>
        <dbReference type="SAM" id="Phobius"/>
    </source>
</evidence>
<evidence type="ECO:0000259" key="7">
    <source>
        <dbReference type="Pfam" id="PF04116"/>
    </source>
</evidence>
<feature type="transmembrane region" description="Helical" evidence="6">
    <location>
        <begin position="156"/>
        <end position="176"/>
    </location>
</feature>
<evidence type="ECO:0000256" key="3">
    <source>
        <dbReference type="ARBA" id="ARBA00022989"/>
    </source>
</evidence>
<dbReference type="Proteomes" id="UP001165065">
    <property type="component" value="Unassembled WGS sequence"/>
</dbReference>
<feature type="transmembrane region" description="Helical" evidence="6">
    <location>
        <begin position="240"/>
        <end position="259"/>
    </location>
</feature>
<dbReference type="GO" id="GO:0016491">
    <property type="term" value="F:oxidoreductase activity"/>
    <property type="evidence" value="ECO:0007669"/>
    <property type="project" value="InterPro"/>
</dbReference>
<sequence>MLMFSPGVSGALLTPFQLMILVSVAYLWFDNGISTVWTNTPTSSLATFSLKPPPINTSSKTQNYELFAACTHSIALVVGQLICAVSNKLSSNPRFTLLQTKSNRISGAGVAFVGLSIVLVFYGLQYFFKREFEREQGVVWEQASMFFYEEKNSSRLFALFSSCSYIFWLLAGIMVRSSSKDFVGIFPKFVHKNFLKVAFMLGGSFVVFHFLVFPLWFTLVGPMIKGQGGELKEDNFTHEFSALVTISHTAALVIGLVFAKNSPSSQNLKTLWREVKEGAGGGTSVIFALAVFWGLLCVEGAWEIILWMCEVVFETIGEEASNFAYSISCLVAGTNLFSVSIMAVFYVGLLTLGYCFYHIAGKLEVPVNSKTVNKAVKNTVPTKTSTSGSNNNNNNDDDDDMYGSTHTECRESPLANIVTPEIIKQSRENKYRNVVKKNDVMETILWLSVLSFFGSPHGIFCLYGILHICSGFNNLEAIKGQSALFTFVSSSLITAGGSIVTFIPFARLWDKFYLEHPELRCQQGKEYKPQGLWRLEVGLAVINLLFAASLSSCVAILHVFYPGLDKIYFDNPLESFGSFAWLLLSTALFFLWIDLWAYVAHRVLHFPWFYKNIHKLHHRWKQTTAFTSLALHPIEFLMLTGGVYVGLYLIPLHPASVMVNLLYIHYHNVVDHSGVYCESTLPWQPSSLYHDDHHRLFHLNFGQSLTIWDEMGGTLYQEGKRYGVGRFSW</sequence>
<dbReference type="GO" id="GO:0008610">
    <property type="term" value="P:lipid biosynthetic process"/>
    <property type="evidence" value="ECO:0007669"/>
    <property type="project" value="InterPro"/>
</dbReference>
<evidence type="ECO:0000256" key="1">
    <source>
        <dbReference type="ARBA" id="ARBA00004370"/>
    </source>
</evidence>
<feature type="transmembrane region" description="Helical" evidence="6">
    <location>
        <begin position="66"/>
        <end position="85"/>
    </location>
</feature>
<keyword evidence="2 6" id="KW-0812">Transmembrane</keyword>
<feature type="transmembrane region" description="Helical" evidence="6">
    <location>
        <begin position="105"/>
        <end position="128"/>
    </location>
</feature>
<feature type="transmembrane region" description="Helical" evidence="6">
    <location>
        <begin position="444"/>
        <end position="465"/>
    </location>
</feature>
<dbReference type="InterPro" id="IPR006694">
    <property type="entry name" value="Fatty_acid_hydroxylase"/>
</dbReference>
<evidence type="ECO:0000256" key="5">
    <source>
        <dbReference type="SAM" id="MobiDB-lite"/>
    </source>
</evidence>
<feature type="transmembrane region" description="Helical" evidence="6">
    <location>
        <begin position="625"/>
        <end position="650"/>
    </location>
</feature>
<comment type="caution">
    <text evidence="8">The sequence shown here is derived from an EMBL/GenBank/DDBJ whole genome shotgun (WGS) entry which is preliminary data.</text>
</comment>
<evidence type="ECO:0000313" key="8">
    <source>
        <dbReference type="EMBL" id="GMI46124.1"/>
    </source>
</evidence>
<evidence type="ECO:0000313" key="9">
    <source>
        <dbReference type="Proteomes" id="UP001165065"/>
    </source>
</evidence>
<dbReference type="AlphaFoldDB" id="A0A9W7GI15"/>
<dbReference type="OrthoDB" id="408954at2759"/>
<protein>
    <recommendedName>
        <fullName evidence="7">Fatty acid hydroxylase domain-containing protein</fullName>
    </recommendedName>
</protein>
<accession>A0A9W7GI15</accession>
<feature type="domain" description="Fatty acid hydroxylase" evidence="7">
    <location>
        <begin position="587"/>
        <end position="714"/>
    </location>
</feature>
<feature type="compositionally biased region" description="Polar residues" evidence="5">
    <location>
        <begin position="379"/>
        <end position="389"/>
    </location>
</feature>
<reference evidence="9" key="1">
    <citation type="journal article" date="2023" name="Commun. Biol.">
        <title>Genome analysis of Parmales, the sister group of diatoms, reveals the evolutionary specialization of diatoms from phago-mixotrophs to photoautotrophs.</title>
        <authorList>
            <person name="Ban H."/>
            <person name="Sato S."/>
            <person name="Yoshikawa S."/>
            <person name="Yamada K."/>
            <person name="Nakamura Y."/>
            <person name="Ichinomiya M."/>
            <person name="Sato N."/>
            <person name="Blanc-Mathieu R."/>
            <person name="Endo H."/>
            <person name="Kuwata A."/>
            <person name="Ogata H."/>
        </authorList>
    </citation>
    <scope>NUCLEOTIDE SEQUENCE [LARGE SCALE GENOMIC DNA]</scope>
</reference>
<dbReference type="Pfam" id="PF04116">
    <property type="entry name" value="FA_hydroxylase"/>
    <property type="match status" value="1"/>
</dbReference>
<feature type="region of interest" description="Disordered" evidence="5">
    <location>
        <begin position="378"/>
        <end position="405"/>
    </location>
</feature>
<evidence type="ECO:0000256" key="2">
    <source>
        <dbReference type="ARBA" id="ARBA00022692"/>
    </source>
</evidence>
<feature type="transmembrane region" description="Helical" evidence="6">
    <location>
        <begin position="280"/>
        <end position="305"/>
    </location>
</feature>
<comment type="subcellular location">
    <subcellularLocation>
        <location evidence="1">Membrane</location>
    </subcellularLocation>
</comment>
<evidence type="ECO:0000256" key="4">
    <source>
        <dbReference type="ARBA" id="ARBA00023136"/>
    </source>
</evidence>
<keyword evidence="4 6" id="KW-0472">Membrane</keyword>
<feature type="transmembrane region" description="Helical" evidence="6">
    <location>
        <begin position="325"/>
        <end position="352"/>
    </location>
</feature>
<proteinExistence type="predicted"/>
<feature type="transmembrane region" description="Helical" evidence="6">
    <location>
        <begin position="485"/>
        <end position="506"/>
    </location>
</feature>